<dbReference type="RefSeq" id="WP_234862444.1">
    <property type="nucleotide sequence ID" value="NZ_JAKEVZ010000013.1"/>
</dbReference>
<evidence type="ECO:0000256" key="3">
    <source>
        <dbReference type="ARBA" id="ARBA00023080"/>
    </source>
</evidence>
<comment type="catalytic activity">
    <reaction evidence="4">
        <text>dTTP + H2O = dTMP + diphosphate + H(+)</text>
        <dbReference type="Rhea" id="RHEA:28534"/>
        <dbReference type="ChEBI" id="CHEBI:15377"/>
        <dbReference type="ChEBI" id="CHEBI:15378"/>
        <dbReference type="ChEBI" id="CHEBI:33019"/>
        <dbReference type="ChEBI" id="CHEBI:37568"/>
        <dbReference type="ChEBI" id="CHEBI:63528"/>
        <dbReference type="EC" id="3.6.1.9"/>
    </reaction>
</comment>
<dbReference type="SUPFAM" id="SSF52972">
    <property type="entry name" value="ITPase-like"/>
    <property type="match status" value="1"/>
</dbReference>
<comment type="similarity">
    <text evidence="4">Belongs to the Maf family. YhdE subfamily.</text>
</comment>
<comment type="cofactor">
    <cofactor evidence="1 4">
        <name>a divalent metal cation</name>
        <dbReference type="ChEBI" id="CHEBI:60240"/>
    </cofactor>
</comment>
<proteinExistence type="inferred from homology"/>
<dbReference type="EMBL" id="JAKEVZ010000013">
    <property type="protein sequence ID" value="MCF1752574.1"/>
    <property type="molecule type" value="Genomic_DNA"/>
</dbReference>
<evidence type="ECO:0000256" key="2">
    <source>
        <dbReference type="ARBA" id="ARBA00022801"/>
    </source>
</evidence>
<name>A0ABS9BWY4_9BACT</name>
<feature type="site" description="Important for substrate specificity" evidence="4">
    <location>
        <position position="158"/>
    </location>
</feature>
<dbReference type="InterPro" id="IPR003697">
    <property type="entry name" value="Maf-like"/>
</dbReference>
<evidence type="ECO:0000256" key="4">
    <source>
        <dbReference type="HAMAP-Rule" id="MF_00528"/>
    </source>
</evidence>
<protein>
    <recommendedName>
        <fullName evidence="4">dTTP/UTP pyrophosphatase</fullName>
        <shortName evidence="4">dTTPase/UTPase</shortName>
        <ecNumber evidence="4">3.6.1.9</ecNumber>
    </recommendedName>
    <alternativeName>
        <fullName evidence="4">Nucleoside triphosphate pyrophosphatase</fullName>
    </alternativeName>
    <alternativeName>
        <fullName evidence="4">Nucleotide pyrophosphatase</fullName>
        <shortName evidence="4">Nucleotide PPase</shortName>
    </alternativeName>
</protein>
<keyword evidence="4" id="KW-0963">Cytoplasm</keyword>
<dbReference type="Pfam" id="PF02545">
    <property type="entry name" value="Maf"/>
    <property type="match status" value="1"/>
</dbReference>
<dbReference type="Proteomes" id="UP001201449">
    <property type="component" value="Unassembled WGS sequence"/>
</dbReference>
<dbReference type="EC" id="3.6.1.9" evidence="4"/>
<accession>A0ABS9BWY4</accession>
<keyword evidence="3 4" id="KW-0546">Nucleotide metabolism</keyword>
<keyword evidence="2 4" id="KW-0378">Hydrolase</keyword>
<dbReference type="PANTHER" id="PTHR43213:SF5">
    <property type="entry name" value="BIFUNCTIONAL DTTP_UTP PYROPHOSPHATASE_METHYLTRANSFERASE PROTEIN-RELATED"/>
    <property type="match status" value="1"/>
</dbReference>
<sequence>MIKLEGYRLILASQSPRRRELLAGLGLDFDVKVKPIAEDYPEELAATEVAGFLAKKKAEAYRPDIGTDEIVLTSDTVVILGGKILGKPVDALEAKSMLRALSGKSHLVVTGISFTSATKQVTESDSAVVYFRDLSEGEIDFYIESFKPFDKAGAYGIQEWIGFIGVEKIEGSFFTVMGLPLHLVYQVLKSWNS</sequence>
<comment type="caution">
    <text evidence="4">Lacks conserved residue(s) required for the propagation of feature annotation.</text>
</comment>
<comment type="subcellular location">
    <subcellularLocation>
        <location evidence="4">Cytoplasm</location>
    </subcellularLocation>
</comment>
<dbReference type="HAMAP" id="MF_00528">
    <property type="entry name" value="Maf"/>
    <property type="match status" value="1"/>
</dbReference>
<keyword evidence="6" id="KW-1185">Reference proteome</keyword>
<organism evidence="5 6">
    <name type="scientific">Mariniradius sediminis</name>
    <dbReference type="NCBI Taxonomy" id="2909237"/>
    <lineage>
        <taxon>Bacteria</taxon>
        <taxon>Pseudomonadati</taxon>
        <taxon>Bacteroidota</taxon>
        <taxon>Cytophagia</taxon>
        <taxon>Cytophagales</taxon>
        <taxon>Cyclobacteriaceae</taxon>
        <taxon>Mariniradius</taxon>
    </lineage>
</organism>
<evidence type="ECO:0000313" key="6">
    <source>
        <dbReference type="Proteomes" id="UP001201449"/>
    </source>
</evidence>
<gene>
    <name evidence="5" type="ORF">L0U89_16055</name>
</gene>
<reference evidence="5 6" key="1">
    <citation type="submission" date="2022-01" db="EMBL/GenBank/DDBJ databases">
        <title>Mariniradius saccharolyticus sp. nov., isolated from sediment of a river.</title>
        <authorList>
            <person name="Liu H."/>
        </authorList>
    </citation>
    <scope>NUCLEOTIDE SEQUENCE [LARGE SCALE GENOMIC DNA]</scope>
    <source>
        <strain evidence="5 6">RY-2</strain>
    </source>
</reference>
<feature type="site" description="Important for substrate specificity" evidence="4">
    <location>
        <position position="17"/>
    </location>
</feature>
<dbReference type="CDD" id="cd00555">
    <property type="entry name" value="Maf"/>
    <property type="match status" value="1"/>
</dbReference>
<dbReference type="PANTHER" id="PTHR43213">
    <property type="entry name" value="BIFUNCTIONAL DTTP/UTP PYROPHOSPHATASE/METHYLTRANSFERASE PROTEIN-RELATED"/>
    <property type="match status" value="1"/>
</dbReference>
<dbReference type="Gene3D" id="3.90.950.10">
    <property type="match status" value="1"/>
</dbReference>
<comment type="catalytic activity">
    <reaction evidence="4">
        <text>UTP + H2O = UMP + diphosphate + H(+)</text>
        <dbReference type="Rhea" id="RHEA:29395"/>
        <dbReference type="ChEBI" id="CHEBI:15377"/>
        <dbReference type="ChEBI" id="CHEBI:15378"/>
        <dbReference type="ChEBI" id="CHEBI:33019"/>
        <dbReference type="ChEBI" id="CHEBI:46398"/>
        <dbReference type="ChEBI" id="CHEBI:57865"/>
        <dbReference type="EC" id="3.6.1.9"/>
    </reaction>
</comment>
<dbReference type="NCBIfam" id="TIGR00172">
    <property type="entry name" value="maf"/>
    <property type="match status" value="1"/>
</dbReference>
<dbReference type="PIRSF" id="PIRSF006305">
    <property type="entry name" value="Maf"/>
    <property type="match status" value="1"/>
</dbReference>
<comment type="caution">
    <text evidence="5">The sequence shown here is derived from an EMBL/GenBank/DDBJ whole genome shotgun (WGS) entry which is preliminary data.</text>
</comment>
<evidence type="ECO:0000313" key="5">
    <source>
        <dbReference type="EMBL" id="MCF1752574.1"/>
    </source>
</evidence>
<evidence type="ECO:0000256" key="1">
    <source>
        <dbReference type="ARBA" id="ARBA00001968"/>
    </source>
</evidence>
<dbReference type="InterPro" id="IPR029001">
    <property type="entry name" value="ITPase-like_fam"/>
</dbReference>
<feature type="site" description="Important for substrate specificity" evidence="4">
    <location>
        <position position="76"/>
    </location>
</feature>
<comment type="function">
    <text evidence="4">Nucleoside triphosphate pyrophosphatase that hydrolyzes dTTP and UTP. May have a dual role in cell division arrest and in preventing the incorporation of modified nucleotides into cellular nucleic acids.</text>
</comment>
<feature type="active site" description="Proton acceptor" evidence="4">
    <location>
        <position position="75"/>
    </location>
</feature>